<dbReference type="InterPro" id="IPR005886">
    <property type="entry name" value="UDP_G4E"/>
</dbReference>
<accession>A0A640RY13</accession>
<evidence type="ECO:0000256" key="3">
    <source>
        <dbReference type="ARBA" id="ARBA00004947"/>
    </source>
</evidence>
<evidence type="ECO:0000256" key="4">
    <source>
        <dbReference type="ARBA" id="ARBA00007637"/>
    </source>
</evidence>
<dbReference type="PANTHER" id="PTHR43725:SF53">
    <property type="entry name" value="UDP-ARABINOSE 4-EPIMERASE 1"/>
    <property type="match status" value="1"/>
</dbReference>
<dbReference type="InterPro" id="IPR001509">
    <property type="entry name" value="Epimerase_deHydtase"/>
</dbReference>
<keyword evidence="7" id="KW-0520">NAD</keyword>
<evidence type="ECO:0000313" key="13">
    <source>
        <dbReference type="EMBL" id="GFE03750.1"/>
    </source>
</evidence>
<comment type="cofactor">
    <cofactor evidence="2">
        <name>NAD(+)</name>
        <dbReference type="ChEBI" id="CHEBI:57540"/>
    </cofactor>
</comment>
<organism evidence="13 14">
    <name type="scientific">Streptomyces caniferus</name>
    <dbReference type="NCBI Taxonomy" id="285557"/>
    <lineage>
        <taxon>Bacteria</taxon>
        <taxon>Bacillati</taxon>
        <taxon>Actinomycetota</taxon>
        <taxon>Actinomycetes</taxon>
        <taxon>Kitasatosporales</taxon>
        <taxon>Streptomycetaceae</taxon>
        <taxon>Streptomyces</taxon>
    </lineage>
</organism>
<evidence type="ECO:0000313" key="14">
    <source>
        <dbReference type="Proteomes" id="UP000435837"/>
    </source>
</evidence>
<evidence type="ECO:0000256" key="2">
    <source>
        <dbReference type="ARBA" id="ARBA00001911"/>
    </source>
</evidence>
<evidence type="ECO:0000256" key="9">
    <source>
        <dbReference type="ARBA" id="ARBA00023277"/>
    </source>
</evidence>
<dbReference type="NCBIfam" id="TIGR01179">
    <property type="entry name" value="galE"/>
    <property type="match status" value="1"/>
</dbReference>
<dbReference type="EC" id="5.1.3.2" evidence="5"/>
<evidence type="ECO:0000256" key="10">
    <source>
        <dbReference type="ARBA" id="ARBA00031367"/>
    </source>
</evidence>
<dbReference type="Gene3D" id="3.40.50.720">
    <property type="entry name" value="NAD(P)-binding Rossmann-like Domain"/>
    <property type="match status" value="1"/>
</dbReference>
<comment type="caution">
    <text evidence="13">The sequence shown here is derived from an EMBL/GenBank/DDBJ whole genome shotgun (WGS) entry which is preliminary data.</text>
</comment>
<feature type="domain" description="NAD-dependent epimerase/dehydratase" evidence="12">
    <location>
        <begin position="3"/>
        <end position="242"/>
    </location>
</feature>
<keyword evidence="9" id="KW-0119">Carbohydrate metabolism</keyword>
<evidence type="ECO:0000256" key="11">
    <source>
        <dbReference type="ARBA" id="ARBA00033067"/>
    </source>
</evidence>
<reference evidence="13 14" key="1">
    <citation type="submission" date="2019-12" db="EMBL/GenBank/DDBJ databases">
        <title>Whole genome shotgun sequence of Streptomyces caniferus NBRC 15389.</title>
        <authorList>
            <person name="Ichikawa N."/>
            <person name="Kimura A."/>
            <person name="Kitahashi Y."/>
            <person name="Komaki H."/>
            <person name="Tamura T."/>
        </authorList>
    </citation>
    <scope>NUCLEOTIDE SEQUENCE [LARGE SCALE GENOMIC DNA]</scope>
    <source>
        <strain evidence="13 14">NBRC 15389</strain>
    </source>
</reference>
<dbReference type="UniPathway" id="UPA00214"/>
<evidence type="ECO:0000256" key="7">
    <source>
        <dbReference type="ARBA" id="ARBA00023027"/>
    </source>
</evidence>
<dbReference type="OrthoDB" id="9801785at2"/>
<dbReference type="Gene3D" id="3.90.25.10">
    <property type="entry name" value="UDP-galactose 4-epimerase, domain 1"/>
    <property type="match status" value="1"/>
</dbReference>
<dbReference type="InterPro" id="IPR036291">
    <property type="entry name" value="NAD(P)-bd_dom_sf"/>
</dbReference>
<sequence length="331" mass="35361">MSVLIAGGAGYIGSTVASACLDRGITPVLLDNLARGRAEFTEGRIFYEGDISDGALIDRILSEHPDISTVVHCAALIVVPESVADPIGYYEANVSKSLDFVRHLHRNGVGRLIFSSSASIYQAEDGSPVTEDSPLAPQSPYARTKSVCEEMFADIAAAGKMRVLSLRYFNPVGSDPLLRTGLQLKRPSHALGKLIQAHQEGTPFPVTGVNYPTRDGTGIRDYVHVWDLAAAHIAAIDGFDSILTESKPSIAINLGTGSGTTVRELCAAFNRVVSTPLATVDTDPRPGDVAGGYTLSDRAATLLGWTPKLSLEEGIRSALDWIPVRDEMLKD</sequence>
<evidence type="ECO:0000256" key="1">
    <source>
        <dbReference type="ARBA" id="ARBA00000083"/>
    </source>
</evidence>
<dbReference type="EMBL" id="BLIN01000001">
    <property type="protein sequence ID" value="GFE03750.1"/>
    <property type="molecule type" value="Genomic_DNA"/>
</dbReference>
<dbReference type="SUPFAM" id="SSF51735">
    <property type="entry name" value="NAD(P)-binding Rossmann-fold domains"/>
    <property type="match status" value="1"/>
</dbReference>
<evidence type="ECO:0000256" key="5">
    <source>
        <dbReference type="ARBA" id="ARBA00013189"/>
    </source>
</evidence>
<name>A0A640RY13_9ACTN</name>
<evidence type="ECO:0000256" key="6">
    <source>
        <dbReference type="ARBA" id="ARBA00018569"/>
    </source>
</evidence>
<dbReference type="AlphaFoldDB" id="A0A640RY13"/>
<keyword evidence="8" id="KW-0413">Isomerase</keyword>
<comment type="pathway">
    <text evidence="3">Carbohydrate metabolism; galactose metabolism.</text>
</comment>
<gene>
    <name evidence="13" type="primary">galE</name>
    <name evidence="13" type="synonym">exoB</name>
    <name evidence="13" type="ORF">Scani_00180</name>
</gene>
<dbReference type="Proteomes" id="UP000435837">
    <property type="component" value="Unassembled WGS sequence"/>
</dbReference>
<dbReference type="RefSeq" id="WP_159468756.1">
    <property type="nucleotide sequence ID" value="NZ_BAAATH010000008.1"/>
</dbReference>
<dbReference type="PANTHER" id="PTHR43725">
    <property type="entry name" value="UDP-GLUCOSE 4-EPIMERASE"/>
    <property type="match status" value="1"/>
</dbReference>
<comment type="similarity">
    <text evidence="4">Belongs to the NAD(P)-dependent epimerase/dehydratase family.</text>
</comment>
<dbReference type="GO" id="GO:0003978">
    <property type="term" value="F:UDP-glucose 4-epimerase activity"/>
    <property type="evidence" value="ECO:0007669"/>
    <property type="project" value="UniProtKB-EC"/>
</dbReference>
<dbReference type="Pfam" id="PF01370">
    <property type="entry name" value="Epimerase"/>
    <property type="match status" value="1"/>
</dbReference>
<evidence type="ECO:0000259" key="12">
    <source>
        <dbReference type="Pfam" id="PF01370"/>
    </source>
</evidence>
<protein>
    <recommendedName>
        <fullName evidence="6">UDP-glucose 4-epimerase</fullName>
        <ecNumber evidence="5">5.1.3.2</ecNumber>
    </recommendedName>
    <alternativeName>
        <fullName evidence="11">Galactowaldenase</fullName>
    </alternativeName>
    <alternativeName>
        <fullName evidence="10">UDP-galactose 4-epimerase</fullName>
    </alternativeName>
</protein>
<proteinExistence type="inferred from homology"/>
<evidence type="ECO:0000256" key="8">
    <source>
        <dbReference type="ARBA" id="ARBA00023235"/>
    </source>
</evidence>
<comment type="catalytic activity">
    <reaction evidence="1">
        <text>UDP-alpha-D-glucose = UDP-alpha-D-galactose</text>
        <dbReference type="Rhea" id="RHEA:22168"/>
        <dbReference type="ChEBI" id="CHEBI:58885"/>
        <dbReference type="ChEBI" id="CHEBI:66914"/>
        <dbReference type="EC" id="5.1.3.2"/>
    </reaction>
</comment>
<dbReference type="GO" id="GO:0006012">
    <property type="term" value="P:galactose metabolic process"/>
    <property type="evidence" value="ECO:0007669"/>
    <property type="project" value="UniProtKB-UniPathway"/>
</dbReference>